<evidence type="ECO:0000256" key="1">
    <source>
        <dbReference type="SAM" id="MobiDB-lite"/>
    </source>
</evidence>
<dbReference type="Proteomes" id="UP000030758">
    <property type="component" value="Unassembled WGS sequence"/>
</dbReference>
<evidence type="ECO:0000313" key="4">
    <source>
        <dbReference type="Proteomes" id="UP000030764"/>
    </source>
</evidence>
<protein>
    <submittedName>
        <fullName evidence="2">Uncharacterized protein</fullName>
    </submittedName>
</protein>
<organism evidence="2 4">
    <name type="scientific">Trichuris suis</name>
    <name type="common">pig whipworm</name>
    <dbReference type="NCBI Taxonomy" id="68888"/>
    <lineage>
        <taxon>Eukaryota</taxon>
        <taxon>Metazoa</taxon>
        <taxon>Ecdysozoa</taxon>
        <taxon>Nematoda</taxon>
        <taxon>Enoplea</taxon>
        <taxon>Dorylaimia</taxon>
        <taxon>Trichinellida</taxon>
        <taxon>Trichuridae</taxon>
        <taxon>Trichuris</taxon>
    </lineage>
</organism>
<evidence type="ECO:0000313" key="3">
    <source>
        <dbReference type="EMBL" id="KFD66481.1"/>
    </source>
</evidence>
<dbReference type="OrthoDB" id="10510001at2759"/>
<proteinExistence type="predicted"/>
<sequence length="396" mass="44323">MDLARKAFEKKRKELLDEIRQVEEGTHPELLKQVNAIEEEYDRWVNVEIPLMREQMERDAQLRYEAAIELAKKGYSVGSVLAKRHSINLQFQESFEEMREKLLHQLKEERAEIERDYYYDELDSSDGLLLPPPRKLRPRFSDVAPPCDIEQKTPTSLRALNTSLSKGEIEQCLSDIRTVVANAAENEATQEPGFTTAVAINEQLGESTVATCSQRQSPPSTCSSKPNLGVTVTEFKSEQSEQLSATEVHSPQQETYKVGKRVIVLGPRGIIRATIAKVELDCVTVITEQGNRLIPIEKHDIENRTYIFDPPGVIRILRKAGVYEINDQADEEIGSTSEVASVEQQGGSELATSVDSGDTKNSAASCPQRLSEPANCSSKPNYGSVEFKMKMEHKGP</sequence>
<feature type="compositionally biased region" description="Basic and acidic residues" evidence="1">
    <location>
        <begin position="387"/>
        <end position="396"/>
    </location>
</feature>
<dbReference type="Proteomes" id="UP000030764">
    <property type="component" value="Unassembled WGS sequence"/>
</dbReference>
<name>A0A085M8A4_9BILA</name>
<feature type="region of interest" description="Disordered" evidence="1">
    <location>
        <begin position="332"/>
        <end position="396"/>
    </location>
</feature>
<gene>
    <name evidence="2" type="ORF">M513_05714</name>
    <name evidence="3" type="ORF">M514_05714</name>
</gene>
<dbReference type="EMBL" id="KL363217">
    <property type="protein sequence ID" value="KFD53450.1"/>
    <property type="molecule type" value="Genomic_DNA"/>
</dbReference>
<feature type="compositionally biased region" description="Polar residues" evidence="1">
    <location>
        <begin position="334"/>
        <end position="365"/>
    </location>
</feature>
<dbReference type="AlphaFoldDB" id="A0A085M8A4"/>
<reference evidence="2 4" key="1">
    <citation type="journal article" date="2014" name="Nat. Genet.">
        <title>Genome and transcriptome of the porcine whipworm Trichuris suis.</title>
        <authorList>
            <person name="Jex A.R."/>
            <person name="Nejsum P."/>
            <person name="Schwarz E.M."/>
            <person name="Hu L."/>
            <person name="Young N.D."/>
            <person name="Hall R.S."/>
            <person name="Korhonen P.K."/>
            <person name="Liao S."/>
            <person name="Thamsborg S."/>
            <person name="Xia J."/>
            <person name="Xu P."/>
            <person name="Wang S."/>
            <person name="Scheerlinck J.P."/>
            <person name="Hofmann A."/>
            <person name="Sternberg P.W."/>
            <person name="Wang J."/>
            <person name="Gasser R.B."/>
        </authorList>
    </citation>
    <scope>NUCLEOTIDE SEQUENCE [LARGE SCALE GENOMIC DNA]</scope>
    <source>
        <strain evidence="3">DCEP-RM93F</strain>
        <strain evidence="2">DCEP-RM93M</strain>
    </source>
</reference>
<dbReference type="EMBL" id="KL367524">
    <property type="protein sequence ID" value="KFD66481.1"/>
    <property type="molecule type" value="Genomic_DNA"/>
</dbReference>
<evidence type="ECO:0000313" key="2">
    <source>
        <dbReference type="EMBL" id="KFD53450.1"/>
    </source>
</evidence>
<accession>A0A085M8A4</accession>
<keyword evidence="4" id="KW-1185">Reference proteome</keyword>